<evidence type="ECO:0000313" key="2">
    <source>
        <dbReference type="Proteomes" id="UP000013984"/>
    </source>
</evidence>
<dbReference type="STRING" id="1218599.LEP1GSC195_0789"/>
<dbReference type="OrthoDB" id="341541at2"/>
<dbReference type="CDD" id="cd06587">
    <property type="entry name" value="VOC"/>
    <property type="match status" value="1"/>
</dbReference>
<name>R8ZY11_9LEPT</name>
<protein>
    <recommendedName>
        <fullName evidence="3">Glyoxalase-like domain protein</fullName>
    </recommendedName>
</protein>
<accession>R8ZY11</accession>
<dbReference type="InterPro" id="IPR029068">
    <property type="entry name" value="Glyas_Bleomycin-R_OHBP_Dase"/>
</dbReference>
<dbReference type="Proteomes" id="UP000013984">
    <property type="component" value="Unassembled WGS sequence"/>
</dbReference>
<gene>
    <name evidence="1" type="ORF">LEP1GSC195_0789</name>
</gene>
<dbReference type="AlphaFoldDB" id="R8ZY11"/>
<comment type="caution">
    <text evidence="1">The sequence shown here is derived from an EMBL/GenBank/DDBJ whole genome shotgun (WGS) entry which is preliminary data.</text>
</comment>
<dbReference type="EMBL" id="AOGZ02000016">
    <property type="protein sequence ID" value="EOQ94856.1"/>
    <property type="molecule type" value="Genomic_DNA"/>
</dbReference>
<dbReference type="SUPFAM" id="SSF54593">
    <property type="entry name" value="Glyoxalase/Bleomycin resistance protein/Dihydroxybiphenyl dioxygenase"/>
    <property type="match status" value="1"/>
</dbReference>
<evidence type="ECO:0000313" key="1">
    <source>
        <dbReference type="EMBL" id="EOQ94856.1"/>
    </source>
</evidence>
<keyword evidence="2" id="KW-1185">Reference proteome</keyword>
<dbReference type="RefSeq" id="WP_015682832.1">
    <property type="nucleotide sequence ID" value="NZ_AOGZ02000016.1"/>
</dbReference>
<dbReference type="Gene3D" id="3.10.180.10">
    <property type="entry name" value="2,3-Dihydroxybiphenyl 1,2-Dioxygenase, domain 1"/>
    <property type="match status" value="1"/>
</dbReference>
<evidence type="ECO:0008006" key="3">
    <source>
        <dbReference type="Google" id="ProtNLM"/>
    </source>
</evidence>
<proteinExistence type="predicted"/>
<organism evidence="1 2">
    <name type="scientific">Leptospira wolbachii serovar Codice str. CDC</name>
    <dbReference type="NCBI Taxonomy" id="1218599"/>
    <lineage>
        <taxon>Bacteria</taxon>
        <taxon>Pseudomonadati</taxon>
        <taxon>Spirochaetota</taxon>
        <taxon>Spirochaetia</taxon>
        <taxon>Leptospirales</taxon>
        <taxon>Leptospiraceae</taxon>
        <taxon>Leptospira</taxon>
    </lineage>
</organism>
<reference evidence="1" key="1">
    <citation type="submission" date="2013-04" db="EMBL/GenBank/DDBJ databases">
        <authorList>
            <person name="Harkins D.M."/>
            <person name="Durkin A.S."/>
            <person name="Brinkac L.M."/>
            <person name="Haft D.H."/>
            <person name="Selengut J.D."/>
            <person name="Sanka R."/>
            <person name="DePew J."/>
            <person name="Purushe J."/>
            <person name="Galloway R.L."/>
            <person name="Vinetz J.M."/>
            <person name="Sutton G.G."/>
            <person name="Nierman W.C."/>
            <person name="Fouts D.E."/>
        </authorList>
    </citation>
    <scope>NUCLEOTIDE SEQUENCE [LARGE SCALE GENOMIC DNA]</scope>
    <source>
        <strain evidence="1">CDC</strain>
    </source>
</reference>
<sequence length="118" mass="13710">MIHHIAIGTPHPSHLAKFYLKIPGSKKIQEFYYESGEIRSLWIGFGPIILMLEEGEKQSPRALVFSFSERDRSEWIQFLNQVKIQNQTEYTAYFLDSDGNLLGVSQYPEKLKDLLEMS</sequence>